<dbReference type="KEGG" id="dya:Dyak_GE24084"/>
<reference evidence="7 8" key="2">
    <citation type="journal article" date="2007" name="PLoS Biol.">
        <title>Principles of genome evolution in the Drosophila melanogaster species group.</title>
        <authorList>
            <person name="Ranz J.M."/>
            <person name="Maurin D."/>
            <person name="Chan Y.S."/>
            <person name="von Grotthuss M."/>
            <person name="Hillier L.W."/>
            <person name="Roote J."/>
            <person name="Ashburner M."/>
            <person name="Bergman C.M."/>
        </authorList>
    </citation>
    <scope>NUCLEOTIDE SEQUENCE [LARGE SCALE GENOMIC DNA]</scope>
    <source>
        <strain evidence="8">Tai18E2 / Tucson 14021-0261.01</strain>
    </source>
</reference>
<dbReference type="AlphaFoldDB" id="B4PKV9"/>
<feature type="transmembrane region" description="Helical" evidence="6">
    <location>
        <begin position="24"/>
        <end position="44"/>
    </location>
</feature>
<dbReference type="EMBL" id="CM000160">
    <property type="protein sequence ID" value="EDW97908.1"/>
    <property type="molecule type" value="Genomic_DNA"/>
</dbReference>
<feature type="transmembrane region" description="Helical" evidence="6">
    <location>
        <begin position="90"/>
        <end position="117"/>
    </location>
</feature>
<dbReference type="eggNOG" id="ENOG502TCT7">
    <property type="taxonomic scope" value="Eukaryota"/>
</dbReference>
<dbReference type="OrthoDB" id="7860665at2759"/>
<feature type="transmembrane region" description="Helical" evidence="6">
    <location>
        <begin position="373"/>
        <end position="393"/>
    </location>
</feature>
<reference evidence="7 8" key="1">
    <citation type="journal article" date="2007" name="Nature">
        <title>Evolution of genes and genomes on the Drosophila phylogeny.</title>
        <authorList>
            <consortium name="Drosophila 12 Genomes Consortium"/>
            <person name="Clark A.G."/>
            <person name="Eisen M.B."/>
            <person name="Smith D.R."/>
            <person name="Bergman C.M."/>
            <person name="Oliver B."/>
            <person name="Markow T.A."/>
            <person name="Kaufman T.C."/>
            <person name="Kellis M."/>
            <person name="Gelbart W."/>
            <person name="Iyer V.N."/>
            <person name="Pollard D.A."/>
            <person name="Sackton T.B."/>
            <person name="Larracuente A.M."/>
            <person name="Singh N.D."/>
            <person name="Abad J.P."/>
            <person name="Abt D.N."/>
            <person name="Adryan B."/>
            <person name="Aguade M."/>
            <person name="Akashi H."/>
            <person name="Anderson W.W."/>
            <person name="Aquadro C.F."/>
            <person name="Ardell D.H."/>
            <person name="Arguello R."/>
            <person name="Artieri C.G."/>
            <person name="Barbash D.A."/>
            <person name="Barker D."/>
            <person name="Barsanti P."/>
            <person name="Batterham P."/>
            <person name="Batzoglou S."/>
            <person name="Begun D."/>
            <person name="Bhutkar A."/>
            <person name="Blanco E."/>
            <person name="Bosak S.A."/>
            <person name="Bradley R.K."/>
            <person name="Brand A.D."/>
            <person name="Brent M.R."/>
            <person name="Brooks A.N."/>
            <person name="Brown R.H."/>
            <person name="Butlin R.K."/>
            <person name="Caggese C."/>
            <person name="Calvi B.R."/>
            <person name="Bernardo de Carvalho A."/>
            <person name="Caspi A."/>
            <person name="Castrezana S."/>
            <person name="Celniker S.E."/>
            <person name="Chang J.L."/>
            <person name="Chapple C."/>
            <person name="Chatterji S."/>
            <person name="Chinwalla A."/>
            <person name="Civetta A."/>
            <person name="Clifton S.W."/>
            <person name="Comeron J.M."/>
            <person name="Costello J.C."/>
            <person name="Coyne J.A."/>
            <person name="Daub J."/>
            <person name="David R.G."/>
            <person name="Delcher A.L."/>
            <person name="Delehaunty K."/>
            <person name="Do C.B."/>
            <person name="Ebling H."/>
            <person name="Edwards K."/>
            <person name="Eickbush T."/>
            <person name="Evans J.D."/>
            <person name="Filipski A."/>
            <person name="Findeiss S."/>
            <person name="Freyhult E."/>
            <person name="Fulton L."/>
            <person name="Fulton R."/>
            <person name="Garcia A.C."/>
            <person name="Gardiner A."/>
            <person name="Garfield D.A."/>
            <person name="Garvin B.E."/>
            <person name="Gibson G."/>
            <person name="Gilbert D."/>
            <person name="Gnerre S."/>
            <person name="Godfrey J."/>
            <person name="Good R."/>
            <person name="Gotea V."/>
            <person name="Gravely B."/>
            <person name="Greenberg A.J."/>
            <person name="Griffiths-Jones S."/>
            <person name="Gross S."/>
            <person name="Guigo R."/>
            <person name="Gustafson E.A."/>
            <person name="Haerty W."/>
            <person name="Hahn M.W."/>
            <person name="Halligan D.L."/>
            <person name="Halpern A.L."/>
            <person name="Halter G.M."/>
            <person name="Han M.V."/>
            <person name="Heger A."/>
            <person name="Hillier L."/>
            <person name="Hinrichs A.S."/>
            <person name="Holmes I."/>
            <person name="Hoskins R.A."/>
            <person name="Hubisz M.J."/>
            <person name="Hultmark D."/>
            <person name="Huntley M.A."/>
            <person name="Jaffe D.B."/>
            <person name="Jagadeeshan S."/>
            <person name="Jeck W.R."/>
            <person name="Johnson J."/>
            <person name="Jones C.D."/>
            <person name="Jordan W.C."/>
            <person name="Karpen G.H."/>
            <person name="Kataoka E."/>
            <person name="Keightley P.D."/>
            <person name="Kheradpour P."/>
            <person name="Kirkness E.F."/>
            <person name="Koerich L.B."/>
            <person name="Kristiansen K."/>
            <person name="Kudrna D."/>
            <person name="Kulathinal R.J."/>
            <person name="Kumar S."/>
            <person name="Kwok R."/>
            <person name="Lander E."/>
            <person name="Langley C.H."/>
            <person name="Lapoint R."/>
            <person name="Lazzaro B.P."/>
            <person name="Lee S.J."/>
            <person name="Levesque L."/>
            <person name="Li R."/>
            <person name="Lin C.F."/>
            <person name="Lin M.F."/>
            <person name="Lindblad-Toh K."/>
            <person name="Llopart A."/>
            <person name="Long M."/>
            <person name="Low L."/>
            <person name="Lozovsky E."/>
            <person name="Lu J."/>
            <person name="Luo M."/>
            <person name="Machado C.A."/>
            <person name="Makalowski W."/>
            <person name="Marzo M."/>
            <person name="Matsuda M."/>
            <person name="Matzkin L."/>
            <person name="McAllister B."/>
            <person name="McBride C.S."/>
            <person name="McKernan B."/>
            <person name="McKernan K."/>
            <person name="Mendez-Lago M."/>
            <person name="Minx P."/>
            <person name="Mollenhauer M.U."/>
            <person name="Montooth K."/>
            <person name="Mount S.M."/>
            <person name="Mu X."/>
            <person name="Myers E."/>
            <person name="Negre B."/>
            <person name="Newfeld S."/>
            <person name="Nielsen R."/>
            <person name="Noor M.A."/>
            <person name="O'Grady P."/>
            <person name="Pachter L."/>
            <person name="Papaceit M."/>
            <person name="Parisi M.J."/>
            <person name="Parisi M."/>
            <person name="Parts L."/>
            <person name="Pedersen J.S."/>
            <person name="Pesole G."/>
            <person name="Phillippy A.M."/>
            <person name="Ponting C.P."/>
            <person name="Pop M."/>
            <person name="Porcelli D."/>
            <person name="Powell J.R."/>
            <person name="Prohaska S."/>
            <person name="Pruitt K."/>
            <person name="Puig M."/>
            <person name="Quesneville H."/>
            <person name="Ram K.R."/>
            <person name="Rand D."/>
            <person name="Rasmussen M.D."/>
            <person name="Reed L.K."/>
            <person name="Reenan R."/>
            <person name="Reily A."/>
            <person name="Remington K.A."/>
            <person name="Rieger T.T."/>
            <person name="Ritchie M.G."/>
            <person name="Robin C."/>
            <person name="Rogers Y.H."/>
            <person name="Rohde C."/>
            <person name="Rozas J."/>
            <person name="Rubenfield M.J."/>
            <person name="Ruiz A."/>
            <person name="Russo S."/>
            <person name="Salzberg S.L."/>
            <person name="Sanchez-Gracia A."/>
            <person name="Saranga D.J."/>
            <person name="Sato H."/>
            <person name="Schaeffer S.W."/>
            <person name="Schatz M.C."/>
            <person name="Schlenke T."/>
            <person name="Schwartz R."/>
            <person name="Segarra C."/>
            <person name="Singh R.S."/>
            <person name="Sirot L."/>
            <person name="Sirota M."/>
            <person name="Sisneros N.B."/>
            <person name="Smith C.D."/>
            <person name="Smith T.F."/>
            <person name="Spieth J."/>
            <person name="Stage D.E."/>
            <person name="Stark A."/>
            <person name="Stephan W."/>
            <person name="Strausberg R.L."/>
            <person name="Strempel S."/>
            <person name="Sturgill D."/>
            <person name="Sutton G."/>
            <person name="Sutton G.G."/>
            <person name="Tao W."/>
            <person name="Teichmann S."/>
            <person name="Tobari Y.N."/>
            <person name="Tomimura Y."/>
            <person name="Tsolas J.M."/>
            <person name="Valente V.L."/>
            <person name="Venter E."/>
            <person name="Venter J.C."/>
            <person name="Vicario S."/>
            <person name="Vieira F.G."/>
            <person name="Vilella A.J."/>
            <person name="Villasante A."/>
            <person name="Walenz B."/>
            <person name="Wang J."/>
            <person name="Wasserman M."/>
            <person name="Watts T."/>
            <person name="Wilson D."/>
            <person name="Wilson R.K."/>
            <person name="Wing R.A."/>
            <person name="Wolfner M.F."/>
            <person name="Wong A."/>
            <person name="Wong G.K."/>
            <person name="Wu C.I."/>
            <person name="Wu G."/>
            <person name="Yamamoto D."/>
            <person name="Yang H.P."/>
            <person name="Yang S.P."/>
            <person name="Yorke J.A."/>
            <person name="Yoshida K."/>
            <person name="Zdobnov E."/>
            <person name="Zhang P."/>
            <person name="Zhang Y."/>
            <person name="Zimin A.V."/>
            <person name="Baldwin J."/>
            <person name="Abdouelleil A."/>
            <person name="Abdulkadir J."/>
            <person name="Abebe A."/>
            <person name="Abera B."/>
            <person name="Abreu J."/>
            <person name="Acer S.C."/>
            <person name="Aftuck L."/>
            <person name="Alexander A."/>
            <person name="An P."/>
            <person name="Anderson E."/>
            <person name="Anderson S."/>
            <person name="Arachi H."/>
            <person name="Azer M."/>
            <person name="Bachantsang P."/>
            <person name="Barry A."/>
            <person name="Bayul T."/>
            <person name="Berlin A."/>
            <person name="Bessette D."/>
            <person name="Bloom T."/>
            <person name="Blye J."/>
            <person name="Boguslavskiy L."/>
            <person name="Bonnet C."/>
            <person name="Boukhgalter B."/>
            <person name="Bourzgui I."/>
            <person name="Brown A."/>
            <person name="Cahill P."/>
            <person name="Channer S."/>
            <person name="Cheshatsang Y."/>
            <person name="Chuda L."/>
            <person name="Citroen M."/>
            <person name="Collymore A."/>
            <person name="Cooke P."/>
            <person name="Costello M."/>
            <person name="D'Aco K."/>
            <person name="Daza R."/>
            <person name="De Haan G."/>
            <person name="DeGray S."/>
            <person name="DeMaso C."/>
            <person name="Dhargay N."/>
            <person name="Dooley K."/>
            <person name="Dooley E."/>
            <person name="Doricent M."/>
            <person name="Dorje P."/>
            <person name="Dorjee K."/>
            <person name="Dupes A."/>
            <person name="Elong R."/>
            <person name="Falk J."/>
            <person name="Farina A."/>
            <person name="Faro S."/>
            <person name="Ferguson D."/>
            <person name="Fisher S."/>
            <person name="Foley C.D."/>
            <person name="Franke A."/>
            <person name="Friedrich D."/>
            <person name="Gadbois L."/>
            <person name="Gearin G."/>
            <person name="Gearin C.R."/>
            <person name="Giannoukos G."/>
            <person name="Goode T."/>
            <person name="Graham J."/>
            <person name="Grandbois E."/>
            <person name="Grewal S."/>
            <person name="Gyaltsen K."/>
            <person name="Hafez N."/>
            <person name="Hagos B."/>
            <person name="Hall J."/>
            <person name="Henson C."/>
            <person name="Hollinger A."/>
            <person name="Honan T."/>
            <person name="Huard M.D."/>
            <person name="Hughes L."/>
            <person name="Hurhula B."/>
            <person name="Husby M.E."/>
            <person name="Kamat A."/>
            <person name="Kanga B."/>
            <person name="Kashin S."/>
            <person name="Khazanovich D."/>
            <person name="Kisner P."/>
            <person name="Lance K."/>
            <person name="Lara M."/>
            <person name="Lee W."/>
            <person name="Lennon N."/>
            <person name="Letendre F."/>
            <person name="LeVine R."/>
            <person name="Lipovsky A."/>
            <person name="Liu X."/>
            <person name="Liu J."/>
            <person name="Liu S."/>
            <person name="Lokyitsang T."/>
            <person name="Lokyitsang Y."/>
            <person name="Lubonja R."/>
            <person name="Lui A."/>
            <person name="MacDonald P."/>
            <person name="Magnisalis V."/>
            <person name="Maru K."/>
            <person name="Matthews C."/>
            <person name="McCusker W."/>
            <person name="McDonough S."/>
            <person name="Mehta T."/>
            <person name="Meldrim J."/>
            <person name="Meneus L."/>
            <person name="Mihai O."/>
            <person name="Mihalev A."/>
            <person name="Mihova T."/>
            <person name="Mittelman R."/>
            <person name="Mlenga V."/>
            <person name="Montmayeur A."/>
            <person name="Mulrain L."/>
            <person name="Navidi A."/>
            <person name="Naylor J."/>
            <person name="Negash T."/>
            <person name="Nguyen T."/>
            <person name="Nguyen N."/>
            <person name="Nicol R."/>
            <person name="Norbu C."/>
            <person name="Norbu N."/>
            <person name="Novod N."/>
            <person name="O'Neill B."/>
            <person name="Osman S."/>
            <person name="Markiewicz E."/>
            <person name="Oyono O.L."/>
            <person name="Patti C."/>
            <person name="Phunkhang P."/>
            <person name="Pierre F."/>
            <person name="Priest M."/>
            <person name="Raghuraman S."/>
            <person name="Rege F."/>
            <person name="Reyes R."/>
            <person name="Rise C."/>
            <person name="Rogov P."/>
            <person name="Ross K."/>
            <person name="Ryan E."/>
            <person name="Settipalli S."/>
            <person name="Shea T."/>
            <person name="Sherpa N."/>
            <person name="Shi L."/>
            <person name="Shih D."/>
            <person name="Sparrow T."/>
            <person name="Spaulding J."/>
            <person name="Stalker J."/>
            <person name="Stange-Thomann N."/>
            <person name="Stavropoulos S."/>
            <person name="Stone C."/>
            <person name="Strader C."/>
            <person name="Tesfaye S."/>
            <person name="Thomson T."/>
            <person name="Thoulutsang Y."/>
            <person name="Thoulutsang D."/>
            <person name="Topham K."/>
            <person name="Topping I."/>
            <person name="Tsamla T."/>
            <person name="Vassiliev H."/>
            <person name="Vo A."/>
            <person name="Wangchuk T."/>
            <person name="Wangdi T."/>
            <person name="Weiand M."/>
            <person name="Wilkinson J."/>
            <person name="Wilson A."/>
            <person name="Yadav S."/>
            <person name="Young G."/>
            <person name="Yu Q."/>
            <person name="Zembek L."/>
            <person name="Zhong D."/>
            <person name="Zimmer A."/>
            <person name="Zwirko Z."/>
            <person name="Jaffe D.B."/>
            <person name="Alvarez P."/>
            <person name="Brockman W."/>
            <person name="Butler J."/>
            <person name="Chin C."/>
            <person name="Gnerre S."/>
            <person name="Grabherr M."/>
            <person name="Kleber M."/>
            <person name="Mauceli E."/>
            <person name="MacCallum I."/>
        </authorList>
    </citation>
    <scope>NUCLEOTIDE SEQUENCE [LARGE SCALE GENOMIC DNA]</scope>
    <source>
        <strain evidence="8">Tai18E2 / Tucson 14021-0261.01</strain>
    </source>
</reference>
<evidence type="ECO:0000256" key="2">
    <source>
        <dbReference type="ARBA" id="ARBA00022475"/>
    </source>
</evidence>
<feature type="transmembrane region" description="Helical" evidence="6">
    <location>
        <begin position="152"/>
        <end position="173"/>
    </location>
</feature>
<evidence type="ECO:0000256" key="5">
    <source>
        <dbReference type="ARBA" id="ARBA00023136"/>
    </source>
</evidence>
<keyword evidence="5 6" id="KW-0472">Membrane</keyword>
<comment type="similarity">
    <text evidence="6">Belongs to the insect chemoreceptor superfamily. Gustatory receptor (GR) family.</text>
</comment>
<dbReference type="OMA" id="TILIMRV"/>
<evidence type="ECO:0000256" key="1">
    <source>
        <dbReference type="ARBA" id="ARBA00004651"/>
    </source>
</evidence>
<dbReference type="Proteomes" id="UP000002282">
    <property type="component" value="Chromosome 3R"/>
</dbReference>
<organism evidence="7 8">
    <name type="scientific">Drosophila yakuba</name>
    <name type="common">Fruit fly</name>
    <dbReference type="NCBI Taxonomy" id="7245"/>
    <lineage>
        <taxon>Eukaryota</taxon>
        <taxon>Metazoa</taxon>
        <taxon>Ecdysozoa</taxon>
        <taxon>Arthropoda</taxon>
        <taxon>Hexapoda</taxon>
        <taxon>Insecta</taxon>
        <taxon>Pterygota</taxon>
        <taxon>Neoptera</taxon>
        <taxon>Endopterygota</taxon>
        <taxon>Diptera</taxon>
        <taxon>Brachycera</taxon>
        <taxon>Muscomorpha</taxon>
        <taxon>Ephydroidea</taxon>
        <taxon>Drosophilidae</taxon>
        <taxon>Drosophila</taxon>
        <taxon>Sophophora</taxon>
    </lineage>
</organism>
<evidence type="ECO:0000313" key="7">
    <source>
        <dbReference type="EMBL" id="EDW97908.1"/>
    </source>
</evidence>
<accession>B4PKV9</accession>
<keyword evidence="3 6" id="KW-0812">Transmembrane</keyword>
<dbReference type="GO" id="GO:0005886">
    <property type="term" value="C:plasma membrane"/>
    <property type="evidence" value="ECO:0007669"/>
    <property type="project" value="UniProtKB-SubCell"/>
</dbReference>
<dbReference type="GO" id="GO:0007165">
    <property type="term" value="P:signal transduction"/>
    <property type="evidence" value="ECO:0007669"/>
    <property type="project" value="UniProtKB-KW"/>
</dbReference>
<proteinExistence type="inferred from homology"/>
<name>B4PKV9_DROYA</name>
<keyword evidence="8" id="KW-1185">Reference proteome</keyword>
<gene>
    <name evidence="7" type="primary">Dyak\GE24084</name>
    <name evidence="7" type="synonym">dyak_GLEANR_7812</name>
    <name evidence="7" type="synonym">GE24084</name>
    <name evidence="7" type="ORF">Dyak_GE24084</name>
</gene>
<feature type="transmembrane region" description="Helical" evidence="6">
    <location>
        <begin position="60"/>
        <end position="78"/>
    </location>
</feature>
<sequence>MDGFAISGLSVMSRILRCLNVSRISALLLRSCFLYGTVFGVITFRVEQKDAQLVAINRRSYLWICLVIRLLACCFYGYSYDLWSGQYEDMYLRAFFGVRLMGCLICSGVILVMQFWFGQELLSLVNRFLQLFRRMRTLTNSEKNRFGDRAEFLLMLFKVLSLLFVFMAFRLMASPWLLLTLLSDFYTSVSTGMIIHLCFVGYLSIGVLYKDLNNYVDCQLRAQLRSLNGQHNSLNSQPTRVALSNLDKCLYLYEEIHQVSRSFQRLFDVPLFLSLVQSLLAMSMVSYHAILRSQYSFNLWGLVIKLLIDVLLLTMSVHSAVSGSRLIRRLSFENYYVTECQSYHRKLELFLGRLHQQELRVFPLGLFEVSNELTLFFLSAMVTYLVFLVQYGMQSQQI</sequence>
<comment type="function">
    <text evidence="6">Gustatory receptor which mediates acceptance or avoidance behavior, depending on its substrates.</text>
</comment>
<evidence type="ECO:0000313" key="8">
    <source>
        <dbReference type="Proteomes" id="UP000002282"/>
    </source>
</evidence>
<evidence type="ECO:0000256" key="4">
    <source>
        <dbReference type="ARBA" id="ARBA00022989"/>
    </source>
</evidence>
<feature type="transmembrane region" description="Helical" evidence="6">
    <location>
        <begin position="271"/>
        <end position="291"/>
    </location>
</feature>
<keyword evidence="4 6" id="KW-1133">Transmembrane helix</keyword>
<evidence type="ECO:0000256" key="3">
    <source>
        <dbReference type="ARBA" id="ARBA00022692"/>
    </source>
</evidence>
<dbReference type="GO" id="GO:0050909">
    <property type="term" value="P:sensory perception of taste"/>
    <property type="evidence" value="ECO:0007669"/>
    <property type="project" value="InterPro"/>
</dbReference>
<comment type="subcellular location">
    <subcellularLocation>
        <location evidence="1 6">Cell membrane</location>
        <topology evidence="1 6">Multi-pass membrane protein</topology>
    </subcellularLocation>
</comment>
<protein>
    <recommendedName>
        <fullName evidence="6">Gustatory receptor</fullName>
    </recommendedName>
</protein>
<dbReference type="HOGENOM" id="CLU_059451_0_0_1"/>
<feature type="transmembrane region" description="Helical" evidence="6">
    <location>
        <begin position="185"/>
        <end position="209"/>
    </location>
</feature>
<keyword evidence="2 6" id="KW-1003">Cell membrane</keyword>
<evidence type="ECO:0000256" key="6">
    <source>
        <dbReference type="RuleBase" id="RU363108"/>
    </source>
</evidence>
<dbReference type="PhylomeDB" id="B4PKV9"/>
<keyword evidence="6" id="KW-0807">Transducer</keyword>
<dbReference type="Pfam" id="PF08395">
    <property type="entry name" value="7tm_7"/>
    <property type="match status" value="1"/>
</dbReference>
<dbReference type="InterPro" id="IPR013604">
    <property type="entry name" value="7TM_chemorcpt"/>
</dbReference>
<keyword evidence="6" id="KW-0675">Receptor</keyword>